<dbReference type="GO" id="GO:0009424">
    <property type="term" value="C:bacterial-type flagellum hook"/>
    <property type="evidence" value="ECO:0007669"/>
    <property type="project" value="UniProtKB-UniRule"/>
</dbReference>
<dbReference type="RefSeq" id="WP_125015431.1">
    <property type="nucleotide sequence ID" value="NZ_QWEZ01000001.1"/>
</dbReference>
<dbReference type="Pfam" id="PF02465">
    <property type="entry name" value="FliD_N"/>
    <property type="match status" value="1"/>
</dbReference>
<dbReference type="GO" id="GO:0009421">
    <property type="term" value="C:bacterial-type flagellum filament cap"/>
    <property type="evidence" value="ECO:0007669"/>
    <property type="project" value="InterPro"/>
</dbReference>
<dbReference type="GO" id="GO:0007155">
    <property type="term" value="P:cell adhesion"/>
    <property type="evidence" value="ECO:0007669"/>
    <property type="project" value="InterPro"/>
</dbReference>
<evidence type="ECO:0000256" key="2">
    <source>
        <dbReference type="ARBA" id="ARBA00011255"/>
    </source>
</evidence>
<dbReference type="InterPro" id="IPR003481">
    <property type="entry name" value="FliD_N"/>
</dbReference>
<name>A0A3P3VQD9_9GAMM</name>
<dbReference type="GO" id="GO:0005576">
    <property type="term" value="C:extracellular region"/>
    <property type="evidence" value="ECO:0007669"/>
    <property type="project" value="UniProtKB-SubCell"/>
</dbReference>
<feature type="domain" description="Flagellar hook-associated protein 2 N-terminal" evidence="6">
    <location>
        <begin position="8"/>
        <end position="105"/>
    </location>
</feature>
<keyword evidence="8" id="KW-0282">Flagellum</keyword>
<comment type="caution">
    <text evidence="8">The sequence shown here is derived from an EMBL/GenBank/DDBJ whole genome shotgun (WGS) entry which is preliminary data.</text>
</comment>
<feature type="coiled-coil region" evidence="5">
    <location>
        <begin position="418"/>
        <end position="459"/>
    </location>
</feature>
<evidence type="ECO:0000313" key="9">
    <source>
        <dbReference type="Proteomes" id="UP000280792"/>
    </source>
</evidence>
<keyword evidence="9" id="KW-1185">Reference proteome</keyword>
<dbReference type="InterPro" id="IPR040026">
    <property type="entry name" value="FliD"/>
</dbReference>
<dbReference type="InterPro" id="IPR010810">
    <property type="entry name" value="Flagellin_hook_IN_motif"/>
</dbReference>
<dbReference type="Pfam" id="PF07196">
    <property type="entry name" value="Flagellin_IN"/>
    <property type="match status" value="1"/>
</dbReference>
<keyword evidence="3 5" id="KW-0175">Coiled coil</keyword>
<evidence type="ECO:0000256" key="1">
    <source>
        <dbReference type="ARBA" id="ARBA00009764"/>
    </source>
</evidence>
<evidence type="ECO:0000256" key="4">
    <source>
        <dbReference type="ARBA" id="ARBA00023143"/>
    </source>
</evidence>
<accession>A0A3P3VQD9</accession>
<dbReference type="PANTHER" id="PTHR30288">
    <property type="entry name" value="FLAGELLAR CAP/ASSEMBLY PROTEIN FLID"/>
    <property type="match status" value="1"/>
</dbReference>
<dbReference type="EMBL" id="QWEZ01000001">
    <property type="protein sequence ID" value="RRJ85001.1"/>
    <property type="molecule type" value="Genomic_DNA"/>
</dbReference>
<dbReference type="Pfam" id="PF07195">
    <property type="entry name" value="FliD_C"/>
    <property type="match status" value="1"/>
</dbReference>
<gene>
    <name evidence="8" type="ORF">D0544_07955</name>
</gene>
<organism evidence="8 9">
    <name type="scientific">Aestuariirhabdus litorea</name>
    <dbReference type="NCBI Taxonomy" id="2528527"/>
    <lineage>
        <taxon>Bacteria</taxon>
        <taxon>Pseudomonadati</taxon>
        <taxon>Pseudomonadota</taxon>
        <taxon>Gammaproteobacteria</taxon>
        <taxon>Oceanospirillales</taxon>
        <taxon>Aestuariirhabdaceae</taxon>
        <taxon>Aestuariirhabdus</taxon>
    </lineage>
</organism>
<keyword evidence="8" id="KW-0966">Cell projection</keyword>
<keyword evidence="8" id="KW-0969">Cilium</keyword>
<sequence>MSIQGINSGLDIPAIVNALVNADGAPKSAQLDRVENRAVTSISALGKLQGATSTFQSALDDLNDPELFNRRAASSGDKSLFTLSADSSAGAGSYDIAVERLAESHKIATQAFADTTTAIGTGTLTLGQGADSFDITLTAENNTLEGLRDAINNAEDNPGISATIVTDDDGARLVLSSGETGTDNQLSITVKDDDGNEQGSAVDPNAGIFDLIYNPDPVTGNGSKELNAAQNALLKIDGLSVTRQSNTISDAIEGVTFTLKAAQSAEDIAAGKTVGANISVDKGAARSKIDEFVKAYNSLIDVTKELTAVVGVGGDDKAPVAGPLVGDSSVRNLVSQLRSQLVKPAGDEGDAFRFLADLGITTTKEGKLEVDSSALDTALDEDIAGVAGFLAGENGLMGRLSETVDPYLGPDGLFQTRVDNLNERLSDVDNDREALNLRLVKLEQRLNNQFNTMDQLVGQFNGTLEYITGALKNLPGVVRQSNDK</sequence>
<evidence type="ECO:0000256" key="5">
    <source>
        <dbReference type="RuleBase" id="RU362066"/>
    </source>
</evidence>
<dbReference type="InterPro" id="IPR010809">
    <property type="entry name" value="FliD_C"/>
</dbReference>
<keyword evidence="5" id="KW-0964">Secreted</keyword>
<dbReference type="Proteomes" id="UP000280792">
    <property type="component" value="Unassembled WGS sequence"/>
</dbReference>
<evidence type="ECO:0000259" key="6">
    <source>
        <dbReference type="Pfam" id="PF02465"/>
    </source>
</evidence>
<feature type="domain" description="Flagellar hook-associated protein 2 C-terminal" evidence="7">
    <location>
        <begin position="229"/>
        <end position="461"/>
    </location>
</feature>
<reference evidence="8 9" key="1">
    <citation type="submission" date="2018-08" db="EMBL/GenBank/DDBJ databases">
        <authorList>
            <person name="Khan S.A."/>
        </authorList>
    </citation>
    <scope>NUCLEOTIDE SEQUENCE [LARGE SCALE GENOMIC DNA]</scope>
    <source>
        <strain evidence="8 9">GTF-13</strain>
    </source>
</reference>
<protein>
    <recommendedName>
        <fullName evidence="5">Flagellar hook-associated protein 2</fullName>
        <shortName evidence="5">HAP2</shortName>
    </recommendedName>
    <alternativeName>
        <fullName evidence="5">Flagellar cap protein</fullName>
    </alternativeName>
</protein>
<comment type="similarity">
    <text evidence="1 5">Belongs to the FliD family.</text>
</comment>
<proteinExistence type="inferred from homology"/>
<comment type="function">
    <text evidence="5">Required for morphogenesis and for the elongation of the flagellar filament by facilitating polymerization of the flagellin monomers at the tip of growing filament. Forms a capping structure, which prevents flagellin subunits (transported through the central channel of the flagellum) from leaking out without polymerization at the distal end.</text>
</comment>
<evidence type="ECO:0000259" key="7">
    <source>
        <dbReference type="Pfam" id="PF07195"/>
    </source>
</evidence>
<dbReference type="PANTHER" id="PTHR30288:SF0">
    <property type="entry name" value="FLAGELLAR HOOK-ASSOCIATED PROTEIN 2"/>
    <property type="match status" value="1"/>
</dbReference>
<comment type="subcellular location">
    <subcellularLocation>
        <location evidence="5">Secreted</location>
    </subcellularLocation>
    <subcellularLocation>
        <location evidence="5">Bacterial flagellum</location>
    </subcellularLocation>
</comment>
<comment type="subunit">
    <text evidence="2 5">Homopentamer.</text>
</comment>
<evidence type="ECO:0000256" key="3">
    <source>
        <dbReference type="ARBA" id="ARBA00023054"/>
    </source>
</evidence>
<evidence type="ECO:0000313" key="8">
    <source>
        <dbReference type="EMBL" id="RRJ85001.1"/>
    </source>
</evidence>
<keyword evidence="4 5" id="KW-0975">Bacterial flagellum</keyword>
<dbReference type="GO" id="GO:0071973">
    <property type="term" value="P:bacterial-type flagellum-dependent cell motility"/>
    <property type="evidence" value="ECO:0007669"/>
    <property type="project" value="TreeGrafter"/>
</dbReference>
<dbReference type="AlphaFoldDB" id="A0A3P3VQD9"/>
<reference evidence="8 9" key="2">
    <citation type="submission" date="2018-12" db="EMBL/GenBank/DDBJ databases">
        <title>Simiduia agarivorans gen. nov., sp. nov., a marine, agarolytic bacterium isolated from shallow coastal water from Keelung, Taiwan.</title>
        <authorList>
            <person name="Shieh W.Y."/>
        </authorList>
    </citation>
    <scope>NUCLEOTIDE SEQUENCE [LARGE SCALE GENOMIC DNA]</scope>
    <source>
        <strain evidence="8 9">GTF-13</strain>
    </source>
</reference>